<evidence type="ECO:0000313" key="1">
    <source>
        <dbReference type="EMBL" id="CAK0883472.1"/>
    </source>
</evidence>
<dbReference type="Proteomes" id="UP001189429">
    <property type="component" value="Unassembled WGS sequence"/>
</dbReference>
<organism evidence="1 2">
    <name type="scientific">Prorocentrum cordatum</name>
    <dbReference type="NCBI Taxonomy" id="2364126"/>
    <lineage>
        <taxon>Eukaryota</taxon>
        <taxon>Sar</taxon>
        <taxon>Alveolata</taxon>
        <taxon>Dinophyceae</taxon>
        <taxon>Prorocentrales</taxon>
        <taxon>Prorocentraceae</taxon>
        <taxon>Prorocentrum</taxon>
    </lineage>
</organism>
<sequence length="309" mass="34053">MSGSNQQAVEALRCSLLGDAFAVAPLGWLLRNLFVASRCAAGRYSGEELARPLKCKDLLDESVEFAKEPVQERSESRVLIQLFQSVGGRGGSDVRLDVGVPFRPKAWPRASIDPSLWKWNIILSYPWGPSALGSRINALELRAATATVRWRTRSASFRCVRFLHLVDSQVVAAILIRGRTISHKRRKLAKQYCATLLASDLCPLIGYVNAKLNPADHPSRSTLAKKAPSKSMPCDSVDQVLADFVECCWAELEPCYVPVNAAAGLQWFLPSLKGSLDQSWSLIRAWGRQVPPSRATPFTAQLSLAPLLR</sequence>
<keyword evidence="2" id="KW-1185">Reference proteome</keyword>
<dbReference type="EMBL" id="CAUYUJ010018418">
    <property type="protein sequence ID" value="CAK0883472.1"/>
    <property type="molecule type" value="Genomic_DNA"/>
</dbReference>
<reference evidence="1" key="1">
    <citation type="submission" date="2023-10" db="EMBL/GenBank/DDBJ databases">
        <authorList>
            <person name="Chen Y."/>
            <person name="Shah S."/>
            <person name="Dougan E. K."/>
            <person name="Thang M."/>
            <person name="Chan C."/>
        </authorList>
    </citation>
    <scope>NUCLEOTIDE SEQUENCE [LARGE SCALE GENOMIC DNA]</scope>
</reference>
<gene>
    <name evidence="1" type="ORF">PCOR1329_LOCUS65682</name>
</gene>
<name>A0ABN9WF78_9DINO</name>
<proteinExistence type="predicted"/>
<protein>
    <submittedName>
        <fullName evidence="1">Uncharacterized protein</fullName>
    </submittedName>
</protein>
<comment type="caution">
    <text evidence="1">The sequence shown here is derived from an EMBL/GenBank/DDBJ whole genome shotgun (WGS) entry which is preliminary data.</text>
</comment>
<evidence type="ECO:0000313" key="2">
    <source>
        <dbReference type="Proteomes" id="UP001189429"/>
    </source>
</evidence>
<accession>A0ABN9WF78</accession>